<reference evidence="1" key="1">
    <citation type="submission" date="2014-09" db="EMBL/GenBank/DDBJ databases">
        <authorList>
            <person name="Magalhaes I.L.F."/>
            <person name="Oliveira U."/>
            <person name="Santos F.R."/>
            <person name="Vidigal T.H.D.A."/>
            <person name="Brescovit A.D."/>
            <person name="Santos A.J."/>
        </authorList>
    </citation>
    <scope>NUCLEOTIDE SEQUENCE</scope>
    <source>
        <tissue evidence="1">Shoot tissue taken approximately 20 cm above the soil surface</tissue>
    </source>
</reference>
<accession>A0A0A8ZCL1</accession>
<protein>
    <submittedName>
        <fullName evidence="1">Uncharacterized protein</fullName>
    </submittedName>
</protein>
<organism evidence="1">
    <name type="scientific">Arundo donax</name>
    <name type="common">Giant reed</name>
    <name type="synonym">Donax arundinaceus</name>
    <dbReference type="NCBI Taxonomy" id="35708"/>
    <lineage>
        <taxon>Eukaryota</taxon>
        <taxon>Viridiplantae</taxon>
        <taxon>Streptophyta</taxon>
        <taxon>Embryophyta</taxon>
        <taxon>Tracheophyta</taxon>
        <taxon>Spermatophyta</taxon>
        <taxon>Magnoliopsida</taxon>
        <taxon>Liliopsida</taxon>
        <taxon>Poales</taxon>
        <taxon>Poaceae</taxon>
        <taxon>PACMAD clade</taxon>
        <taxon>Arundinoideae</taxon>
        <taxon>Arundineae</taxon>
        <taxon>Arundo</taxon>
    </lineage>
</organism>
<dbReference type="AlphaFoldDB" id="A0A0A8ZCL1"/>
<proteinExistence type="predicted"/>
<dbReference type="EMBL" id="GBRH01263405">
    <property type="protein sequence ID" value="JAD34490.1"/>
    <property type="molecule type" value="Transcribed_RNA"/>
</dbReference>
<name>A0A0A8ZCL1_ARUDO</name>
<evidence type="ECO:0000313" key="1">
    <source>
        <dbReference type="EMBL" id="JAD34490.1"/>
    </source>
</evidence>
<sequence>MEPEYIFDASYSYLTQWEIFGTHALEQYRWIQWIGWPTLEL</sequence>
<reference evidence="1" key="2">
    <citation type="journal article" date="2015" name="Data Brief">
        <title>Shoot transcriptome of the giant reed, Arundo donax.</title>
        <authorList>
            <person name="Barrero R.A."/>
            <person name="Guerrero F.D."/>
            <person name="Moolhuijzen P."/>
            <person name="Goolsby J.A."/>
            <person name="Tidwell J."/>
            <person name="Bellgard S.E."/>
            <person name="Bellgard M.I."/>
        </authorList>
    </citation>
    <scope>NUCLEOTIDE SEQUENCE</scope>
    <source>
        <tissue evidence="1">Shoot tissue taken approximately 20 cm above the soil surface</tissue>
    </source>
</reference>